<dbReference type="InterPro" id="IPR045694">
    <property type="entry name" value="DUF6058"/>
</dbReference>
<dbReference type="InterPro" id="IPR051908">
    <property type="entry name" value="Ribosomal_N-acetyltransferase"/>
</dbReference>
<proteinExistence type="predicted"/>
<dbReference type="PANTHER" id="PTHR43441:SF11">
    <property type="entry name" value="RIBOSOMAL-PROTEIN-SERINE ACETYLTRANSFERASE"/>
    <property type="match status" value="1"/>
</dbReference>
<organism evidence="2 3">
    <name type="scientific">Nocardioides gansuensis</name>
    <dbReference type="NCBI Taxonomy" id="2138300"/>
    <lineage>
        <taxon>Bacteria</taxon>
        <taxon>Bacillati</taxon>
        <taxon>Actinomycetota</taxon>
        <taxon>Actinomycetes</taxon>
        <taxon>Propionibacteriales</taxon>
        <taxon>Nocardioidaceae</taxon>
        <taxon>Nocardioides</taxon>
    </lineage>
</organism>
<evidence type="ECO:0000259" key="1">
    <source>
        <dbReference type="PROSITE" id="PS51186"/>
    </source>
</evidence>
<dbReference type="Gene3D" id="3.40.630.30">
    <property type="match status" value="1"/>
</dbReference>
<keyword evidence="3" id="KW-1185">Reference proteome</keyword>
<evidence type="ECO:0000313" key="2">
    <source>
        <dbReference type="EMBL" id="PVG82303.1"/>
    </source>
</evidence>
<dbReference type="InterPro" id="IPR000182">
    <property type="entry name" value="GNAT_dom"/>
</dbReference>
<dbReference type="Proteomes" id="UP000246018">
    <property type="component" value="Unassembled WGS sequence"/>
</dbReference>
<dbReference type="SUPFAM" id="SSF55729">
    <property type="entry name" value="Acyl-CoA N-acyltransferases (Nat)"/>
    <property type="match status" value="1"/>
</dbReference>
<gene>
    <name evidence="2" type="ORF">DDE18_12465</name>
</gene>
<name>A0A2T8F9E1_9ACTN</name>
<dbReference type="GO" id="GO:0008999">
    <property type="term" value="F:protein-N-terminal-alanine acetyltransferase activity"/>
    <property type="evidence" value="ECO:0007669"/>
    <property type="project" value="TreeGrafter"/>
</dbReference>
<evidence type="ECO:0000313" key="3">
    <source>
        <dbReference type="Proteomes" id="UP000246018"/>
    </source>
</evidence>
<feature type="domain" description="N-acetyltransferase" evidence="1">
    <location>
        <begin position="182"/>
        <end position="347"/>
    </location>
</feature>
<accession>A0A2T8F9E1</accession>
<sequence>MTPEDDAYVREHFVPAGSDSLALIEAGLLPQASYVLSDGTPMVPPDHLEPIAHAGGVERVHAWWLTWWHDHERAAAEEALDAWLAGRFVCLRTPGPGQVRALLRWEAQARAAADALRADLRDHLARGSLGEAVAGLEGLLLPMTAYDEHRFGAPTVTSWVAELRREHLTPRPPELPIRTRRLVLRTATLADVDDMWGYYGDPAVTEHLLSDTFTRGEVEGMVRDRLIGPGPHIFRVVIEREGRVVGDVMLLLEEPGWDKAEIGWVVSPAVAGRGIATEAAAELLRVAFEHYGVHRVRAEMDARNSRSAALAERLGMTREGEFRQDFWSKGEWTSTPHYAILAEEWRARQG</sequence>
<dbReference type="GO" id="GO:1990189">
    <property type="term" value="F:protein N-terminal-serine acetyltransferase activity"/>
    <property type="evidence" value="ECO:0007669"/>
    <property type="project" value="TreeGrafter"/>
</dbReference>
<protein>
    <recommendedName>
        <fullName evidence="1">N-acetyltransferase domain-containing protein</fullName>
    </recommendedName>
</protein>
<dbReference type="OrthoDB" id="9132139at2"/>
<reference evidence="2 3" key="1">
    <citation type="submission" date="2018-04" db="EMBL/GenBank/DDBJ databases">
        <title>Genome of Nocardioides gansuensis WSJ-1.</title>
        <authorList>
            <person name="Wu S."/>
            <person name="Wang G."/>
        </authorList>
    </citation>
    <scope>NUCLEOTIDE SEQUENCE [LARGE SCALE GENOMIC DNA]</scope>
    <source>
        <strain evidence="2 3">WSJ-1</strain>
    </source>
</reference>
<dbReference type="PANTHER" id="PTHR43441">
    <property type="entry name" value="RIBOSOMAL-PROTEIN-SERINE ACETYLTRANSFERASE"/>
    <property type="match status" value="1"/>
</dbReference>
<dbReference type="Pfam" id="PF13302">
    <property type="entry name" value="Acetyltransf_3"/>
    <property type="match status" value="1"/>
</dbReference>
<comment type="caution">
    <text evidence="2">The sequence shown here is derived from an EMBL/GenBank/DDBJ whole genome shotgun (WGS) entry which is preliminary data.</text>
</comment>
<dbReference type="EMBL" id="QDGZ01000005">
    <property type="protein sequence ID" value="PVG82303.1"/>
    <property type="molecule type" value="Genomic_DNA"/>
</dbReference>
<dbReference type="RefSeq" id="WP_116572607.1">
    <property type="nucleotide sequence ID" value="NZ_QDGZ01000005.1"/>
</dbReference>
<dbReference type="CDD" id="cd04301">
    <property type="entry name" value="NAT_SF"/>
    <property type="match status" value="1"/>
</dbReference>
<dbReference type="GO" id="GO:0005737">
    <property type="term" value="C:cytoplasm"/>
    <property type="evidence" value="ECO:0007669"/>
    <property type="project" value="TreeGrafter"/>
</dbReference>
<dbReference type="AlphaFoldDB" id="A0A2T8F9E1"/>
<dbReference type="InterPro" id="IPR016181">
    <property type="entry name" value="Acyl_CoA_acyltransferase"/>
</dbReference>
<dbReference type="Pfam" id="PF19531">
    <property type="entry name" value="DUF6058"/>
    <property type="match status" value="1"/>
</dbReference>
<dbReference type="PROSITE" id="PS51186">
    <property type="entry name" value="GNAT"/>
    <property type="match status" value="1"/>
</dbReference>